<dbReference type="InterPro" id="IPR027785">
    <property type="entry name" value="UvrD-like_helicase_C"/>
</dbReference>
<proteinExistence type="predicted"/>
<evidence type="ECO:0000313" key="4">
    <source>
        <dbReference type="EMBL" id="MFC5431606.1"/>
    </source>
</evidence>
<evidence type="ECO:0000256" key="1">
    <source>
        <dbReference type="ARBA" id="ARBA00034923"/>
    </source>
</evidence>
<name>A0ABW0JEI8_9BURK</name>
<dbReference type="InterPro" id="IPR011528">
    <property type="entry name" value="NERD"/>
</dbReference>
<dbReference type="GO" id="GO:0005524">
    <property type="term" value="F:ATP binding"/>
    <property type="evidence" value="ECO:0007669"/>
    <property type="project" value="UniProtKB-KW"/>
</dbReference>
<dbReference type="InterPro" id="IPR027417">
    <property type="entry name" value="P-loop_NTPase"/>
</dbReference>
<dbReference type="RefSeq" id="WP_377714970.1">
    <property type="nucleotide sequence ID" value="NZ_JBHSMP010000038.1"/>
</dbReference>
<accession>A0ABW0JEI8</accession>
<keyword evidence="5" id="KW-1185">Reference proteome</keyword>
<dbReference type="PANTHER" id="PTHR11070">
    <property type="entry name" value="UVRD / RECB / PCRA DNA HELICASE FAMILY MEMBER"/>
    <property type="match status" value="1"/>
</dbReference>
<feature type="domain" description="NERD" evidence="2">
    <location>
        <begin position="18"/>
        <end position="81"/>
    </location>
</feature>
<protein>
    <recommendedName>
        <fullName evidence="1">DNA 3'-5' helicase II</fullName>
    </recommendedName>
</protein>
<dbReference type="Pfam" id="PF08378">
    <property type="entry name" value="NERD"/>
    <property type="match status" value="1"/>
</dbReference>
<dbReference type="PANTHER" id="PTHR11070:SF2">
    <property type="entry name" value="ATP-DEPENDENT DNA HELICASE SRS2"/>
    <property type="match status" value="1"/>
</dbReference>
<feature type="domain" description="UvrD-like helicase C-terminal" evidence="3">
    <location>
        <begin position="502"/>
        <end position="550"/>
    </location>
</feature>
<keyword evidence="4" id="KW-0067">ATP-binding</keyword>
<dbReference type="EMBL" id="JBHSMP010000038">
    <property type="protein sequence ID" value="MFC5431606.1"/>
    <property type="molecule type" value="Genomic_DNA"/>
</dbReference>
<dbReference type="Proteomes" id="UP001596103">
    <property type="component" value="Unassembled WGS sequence"/>
</dbReference>
<dbReference type="InterPro" id="IPR000212">
    <property type="entry name" value="DNA_helicase_UvrD/REP"/>
</dbReference>
<evidence type="ECO:0000259" key="3">
    <source>
        <dbReference type="Pfam" id="PF13538"/>
    </source>
</evidence>
<gene>
    <name evidence="4" type="ORF">ACFPTO_22785</name>
</gene>
<dbReference type="SUPFAM" id="SSF52540">
    <property type="entry name" value="P-loop containing nucleoside triphosphate hydrolases"/>
    <property type="match status" value="1"/>
</dbReference>
<dbReference type="Gene3D" id="3.40.50.300">
    <property type="entry name" value="P-loop containing nucleotide triphosphate hydrolases"/>
    <property type="match status" value="2"/>
</dbReference>
<evidence type="ECO:0000313" key="5">
    <source>
        <dbReference type="Proteomes" id="UP001596103"/>
    </source>
</evidence>
<dbReference type="Pfam" id="PF13245">
    <property type="entry name" value="AAA_19"/>
    <property type="match status" value="1"/>
</dbReference>
<dbReference type="Pfam" id="PF13538">
    <property type="entry name" value="UvrD_C_2"/>
    <property type="match status" value="1"/>
</dbReference>
<organism evidence="4 5">
    <name type="scientific">Paraburkholderia denitrificans</name>
    <dbReference type="NCBI Taxonomy" id="694025"/>
    <lineage>
        <taxon>Bacteria</taxon>
        <taxon>Pseudomonadati</taxon>
        <taxon>Pseudomonadota</taxon>
        <taxon>Betaproteobacteria</taxon>
        <taxon>Burkholderiales</taxon>
        <taxon>Burkholderiaceae</taxon>
        <taxon>Paraburkholderia</taxon>
    </lineage>
</organism>
<keyword evidence="4" id="KW-0547">Nucleotide-binding</keyword>
<reference evidence="5" key="1">
    <citation type="journal article" date="2019" name="Int. J. Syst. Evol. Microbiol.">
        <title>The Global Catalogue of Microorganisms (GCM) 10K type strain sequencing project: providing services to taxonomists for standard genome sequencing and annotation.</title>
        <authorList>
            <consortium name="The Broad Institute Genomics Platform"/>
            <consortium name="The Broad Institute Genome Sequencing Center for Infectious Disease"/>
            <person name="Wu L."/>
            <person name="Ma J."/>
        </authorList>
    </citation>
    <scope>NUCLEOTIDE SEQUENCE [LARGE SCALE GENOMIC DNA]</scope>
    <source>
        <strain evidence="5">CCUG 56042</strain>
    </source>
</reference>
<evidence type="ECO:0000259" key="2">
    <source>
        <dbReference type="Pfam" id="PF08378"/>
    </source>
</evidence>
<sequence length="566" mass="61821">MARIVPDDWQHLEATGAAARERETLALLERGLPDGYTVYHGVHWTRLTEGFSVFGEVDFVIVSPAGRVMIVEQKTGFLRETPNGLVKAHLQTERNVAVALARTLEGLHRRFTAAFGAGTYFLEELFYCPDHVVRDPAIAGVSPARIVDATRKAQLASIVLDALPADAPRLPCAARIHHFLSDELSLAPDASALVGAAGTLVTRLAGGLATWARRLEFSPFRLRVIGTAGSGKTQLAVQVMKDALARGQRTLYVCFNRPLADHIAKVAPAGATVTNYHQLCDWVARDGGHVPDFHGTNVFDHLERRFAATPIDERWRFDVLIVDEGQDFQQTWVDALERLLRPGAAWWWLEDPLQNLYLRDPVALPGWTVLRENTNYRSPRDILAFLREAAGPAAPALAQLAAGSPFDGSDVTFAAWDETASAAAGTAAGTAADEPPVVAATKRAITQALSLGFRKQDIVVLSFRGREHSQLAALDHLGPHRLRSFTGQYDLFGNPQYRDGDVLLDSVYRFKGQSAPCVILTEVDFDAFDERAARKLFVGATRATMKLIVVASQRAARVLGEGRAAA</sequence>
<comment type="caution">
    <text evidence="4">The sequence shown here is derived from an EMBL/GenBank/DDBJ whole genome shotgun (WGS) entry which is preliminary data.</text>
</comment>